<reference evidence="1 2" key="1">
    <citation type="submission" date="2020-08" db="EMBL/GenBank/DDBJ databases">
        <title>Functional genomics of gut bacteria from endangered species of beetles.</title>
        <authorList>
            <person name="Carlos-Shanley C."/>
        </authorList>
    </citation>
    <scope>NUCLEOTIDE SEQUENCE [LARGE SCALE GENOMIC DNA]</scope>
    <source>
        <strain evidence="1 2">S00198</strain>
    </source>
</reference>
<dbReference type="RefSeq" id="WP_184856448.1">
    <property type="nucleotide sequence ID" value="NZ_JACHLK010000002.1"/>
</dbReference>
<dbReference type="EMBL" id="JACHLK010000002">
    <property type="protein sequence ID" value="MBB6559058.1"/>
    <property type="molecule type" value="Genomic_DNA"/>
</dbReference>
<protein>
    <submittedName>
        <fullName evidence="1">Uncharacterized protein</fullName>
    </submittedName>
</protein>
<proteinExistence type="predicted"/>
<organism evidence="1 2">
    <name type="scientific">Acidovorax soli</name>
    <dbReference type="NCBI Taxonomy" id="592050"/>
    <lineage>
        <taxon>Bacteria</taxon>
        <taxon>Pseudomonadati</taxon>
        <taxon>Pseudomonadota</taxon>
        <taxon>Betaproteobacteria</taxon>
        <taxon>Burkholderiales</taxon>
        <taxon>Comamonadaceae</taxon>
        <taxon>Acidovorax</taxon>
    </lineage>
</organism>
<evidence type="ECO:0000313" key="2">
    <source>
        <dbReference type="Proteomes" id="UP000575083"/>
    </source>
</evidence>
<name>A0A7X0PBW7_9BURK</name>
<keyword evidence="2" id="KW-1185">Reference proteome</keyword>
<accession>A0A7X0PBW7</accession>
<evidence type="ECO:0000313" key="1">
    <source>
        <dbReference type="EMBL" id="MBB6559058.1"/>
    </source>
</evidence>
<comment type="caution">
    <text evidence="1">The sequence shown here is derived from an EMBL/GenBank/DDBJ whole genome shotgun (WGS) entry which is preliminary data.</text>
</comment>
<dbReference type="AlphaFoldDB" id="A0A7X0PBW7"/>
<dbReference type="Proteomes" id="UP000575083">
    <property type="component" value="Unassembled WGS sequence"/>
</dbReference>
<sequence length="159" mass="16615">MDERIEALVASTVDHLGNPALSAPEIEAAVLALADGDAMLARRLIDMVPEGFGLVLVSHVESAATLQLPTEFSVQDAAGDWVDFPLTREPVFVAALLAAQRMFHTGPRLKFETVTNRSGLLHAVNNALNGGQSLDGATLGGPRFEGIPAAVYAAPADGT</sequence>
<gene>
    <name evidence="1" type="ORF">HNP48_001722</name>
</gene>